<reference evidence="8" key="1">
    <citation type="journal article" date="2020" name="Microb. Genom.">
        <title>Genetic diversity of clinical and environmental Mucorales isolates obtained from an investigation of mucormycosis cases among solid organ transplant recipients.</title>
        <authorList>
            <person name="Nguyen M.H."/>
            <person name="Kaul D."/>
            <person name="Muto C."/>
            <person name="Cheng S.J."/>
            <person name="Richter R.A."/>
            <person name="Bruno V.M."/>
            <person name="Liu G."/>
            <person name="Beyhan S."/>
            <person name="Sundermann A.J."/>
            <person name="Mounaud S."/>
            <person name="Pasculle A.W."/>
            <person name="Nierman W.C."/>
            <person name="Driscoll E."/>
            <person name="Cumbie R."/>
            <person name="Clancy C.J."/>
            <person name="Dupont C.L."/>
        </authorList>
    </citation>
    <scope>NUCLEOTIDE SEQUENCE</scope>
    <source>
        <strain evidence="8">GL16</strain>
    </source>
</reference>
<dbReference type="Pfam" id="PF03983">
    <property type="entry name" value="SHD1"/>
    <property type="match status" value="1"/>
</dbReference>
<dbReference type="PROSITE" id="PS50002">
    <property type="entry name" value="SH3"/>
    <property type="match status" value="3"/>
</dbReference>
<feature type="region of interest" description="Disordered" evidence="6">
    <location>
        <begin position="228"/>
        <end position="303"/>
    </location>
</feature>
<evidence type="ECO:0000256" key="3">
    <source>
        <dbReference type="ARBA" id="ARBA00022443"/>
    </source>
</evidence>
<feature type="compositionally biased region" description="Polar residues" evidence="6">
    <location>
        <begin position="638"/>
        <end position="648"/>
    </location>
</feature>
<dbReference type="PANTHER" id="PTHR46037">
    <property type="entry name" value="PROTEIN ENHANCER OF SEVENLESS 2B"/>
    <property type="match status" value="1"/>
</dbReference>
<feature type="domain" description="SH3" evidence="7">
    <location>
        <begin position="139"/>
        <end position="200"/>
    </location>
</feature>
<dbReference type="Pfam" id="PF00018">
    <property type="entry name" value="SH3_1"/>
    <property type="match status" value="2"/>
</dbReference>
<dbReference type="SMART" id="SM00326">
    <property type="entry name" value="SH3"/>
    <property type="match status" value="3"/>
</dbReference>
<sequence>MKYIDICIAIYDYQSHNDEELSFNTDDTLYIIHKDSSDWYKAQLKTKNADGPVGLVPSNYIKKSRPICILKALYDYQAHSSEELTFKENDTMTLYDKDDQDWYLAETKGGEIGLVPSNYVEESIISVSADTTNVSTPICDSKWAIALYNFDPQDKEETQLKEHEQVLVVDYVSNHDWWTIEHKDGTSGIVPATYLKFQDEYEAQLEKGKEEEKKRIEEEEIRRIARMKEEEEKEKSRQAEAERRRKMQEEAKQREIETKKRQAAALAASSENNSPRRSQISAPLPPVNAPLVQNQPIISHDPNKPDATRIRWWTDRTGAFKVEAQLLAYSNGKIKLFKTNGVKIDVPVEKMCIDDLKYVEQETGQKLLDDNVPLSHFSRGFSWFDYFKKINIPYEASARYAKAFEKATLGERDIERLTYGRMKSLGMAENHVRRFQRFIETNQVEPLSDDENSRPKLKVKKSVTFGPVTYIEDHAVIEVSDDEDGNYINHDAQWQIDQDEMLARKLQEQENEQNGRAQSTMRSVGLHRRGTGRPTPSHSTPKNVEFTGFNQTRQEILKPIPAQPLQPSTVQHNLPISQPQIMPASSNTALLTSQSGFDDDAWTPRPSHSPSTKPLTFNTTSFTNSVVNNTPPQPPQRSIPQTSQQSLADPQPFAKWGESPSPAGHLSVSAPATTNSPLVFSQPNSFANQNNLQPLQQSTGNTHNSLTTGNNSFIGSSPSLQHQQLTQFASSSPYLQHSTNNLSMHNVSIPIQSGLSPSMTSQPPINVNPLQPQLTAASASTRNWENATPNNPFGNRILNNNSTPTLHSNFQPQTFNTPQTTGYSTSTIGSNDKYAIFKTIDTSAPSILKPTTPFQQQQTGFVQMQQHNSIFTSQQQQRW</sequence>
<dbReference type="Gene3D" id="1.10.150.50">
    <property type="entry name" value="Transcription Factor, Ets-1"/>
    <property type="match status" value="1"/>
</dbReference>
<dbReference type="GO" id="GO:0042802">
    <property type="term" value="F:identical protein binding"/>
    <property type="evidence" value="ECO:0007669"/>
    <property type="project" value="InterPro"/>
</dbReference>
<dbReference type="InterPro" id="IPR007131">
    <property type="entry name" value="SHD1"/>
</dbReference>
<keyword evidence="3 5" id="KW-0728">SH3 domain</keyword>
<dbReference type="OrthoDB" id="5971719at2759"/>
<dbReference type="PRINTS" id="PR00452">
    <property type="entry name" value="SH3DOMAIN"/>
</dbReference>
<feature type="domain" description="SH3" evidence="7">
    <location>
        <begin position="2"/>
        <end position="63"/>
    </location>
</feature>
<dbReference type="InterPro" id="IPR036028">
    <property type="entry name" value="SH3-like_dom_sf"/>
</dbReference>
<feature type="domain" description="SH3" evidence="7">
    <location>
        <begin position="65"/>
        <end position="125"/>
    </location>
</feature>
<comment type="caution">
    <text evidence="8">The sequence shown here is derived from an EMBL/GenBank/DDBJ whole genome shotgun (WGS) entry which is preliminary data.</text>
</comment>
<dbReference type="Gene3D" id="2.30.30.700">
    <property type="entry name" value="SLA1 homology domain 1"/>
    <property type="match status" value="1"/>
</dbReference>
<dbReference type="SUPFAM" id="SSF50044">
    <property type="entry name" value="SH3-domain"/>
    <property type="match status" value="3"/>
</dbReference>
<evidence type="ECO:0000256" key="1">
    <source>
        <dbReference type="ARBA" id="ARBA00007948"/>
    </source>
</evidence>
<comment type="similarity">
    <text evidence="1">Belongs to the SLA1 family.</text>
</comment>
<evidence type="ECO:0000259" key="7">
    <source>
        <dbReference type="PROSITE" id="PS50002"/>
    </source>
</evidence>
<evidence type="ECO:0000313" key="8">
    <source>
        <dbReference type="EMBL" id="KAG1543208.1"/>
    </source>
</evidence>
<dbReference type="EMBL" id="JAANIT010000957">
    <property type="protein sequence ID" value="KAG1543208.1"/>
    <property type="molecule type" value="Genomic_DNA"/>
</dbReference>
<evidence type="ECO:0000256" key="5">
    <source>
        <dbReference type="PROSITE-ProRule" id="PRU00192"/>
    </source>
</evidence>
<dbReference type="InterPro" id="IPR013761">
    <property type="entry name" value="SAM/pointed_sf"/>
</dbReference>
<dbReference type="GO" id="GO:0030674">
    <property type="term" value="F:protein-macromolecule adaptor activity"/>
    <property type="evidence" value="ECO:0007669"/>
    <property type="project" value="InterPro"/>
</dbReference>
<feature type="region of interest" description="Disordered" evidence="6">
    <location>
        <begin position="507"/>
        <end position="545"/>
    </location>
</feature>
<feature type="region of interest" description="Disordered" evidence="6">
    <location>
        <begin position="591"/>
        <end position="725"/>
    </location>
</feature>
<organism evidence="8 9">
    <name type="scientific">Rhizopus oryzae</name>
    <name type="common">Mucormycosis agent</name>
    <name type="synonym">Rhizopus arrhizus var. delemar</name>
    <dbReference type="NCBI Taxonomy" id="64495"/>
    <lineage>
        <taxon>Eukaryota</taxon>
        <taxon>Fungi</taxon>
        <taxon>Fungi incertae sedis</taxon>
        <taxon>Mucoromycota</taxon>
        <taxon>Mucoromycotina</taxon>
        <taxon>Mucoromycetes</taxon>
        <taxon>Mucorales</taxon>
        <taxon>Mucorineae</taxon>
        <taxon>Rhizopodaceae</taxon>
        <taxon>Rhizopus</taxon>
    </lineage>
</organism>
<dbReference type="Proteomes" id="UP000717996">
    <property type="component" value="Unassembled WGS sequence"/>
</dbReference>
<dbReference type="InterPro" id="IPR043539">
    <property type="entry name" value="Grb2-like"/>
</dbReference>
<dbReference type="InterPro" id="IPR001452">
    <property type="entry name" value="SH3_domain"/>
</dbReference>
<keyword evidence="4" id="KW-0727">SH2 domain</keyword>
<gene>
    <name evidence="8" type="ORF">G6F51_006813</name>
</gene>
<feature type="region of interest" description="Disordered" evidence="6">
    <location>
        <begin position="776"/>
        <end position="797"/>
    </location>
</feature>
<feature type="compositionally biased region" description="Basic and acidic residues" evidence="6">
    <location>
        <begin position="228"/>
        <end position="260"/>
    </location>
</feature>
<evidence type="ECO:0000256" key="6">
    <source>
        <dbReference type="SAM" id="MobiDB-lite"/>
    </source>
</evidence>
<evidence type="ECO:0000256" key="4">
    <source>
        <dbReference type="ARBA" id="ARBA00022999"/>
    </source>
</evidence>
<feature type="compositionally biased region" description="Polar residues" evidence="6">
    <location>
        <begin position="606"/>
        <end position="615"/>
    </location>
</feature>
<name>A0A9P6YA55_RHIOR</name>
<dbReference type="AlphaFoldDB" id="A0A9P6YA55"/>
<feature type="compositionally biased region" description="Low complexity" evidence="6">
    <location>
        <begin position="616"/>
        <end position="630"/>
    </location>
</feature>
<dbReference type="GO" id="GO:0008092">
    <property type="term" value="F:cytoskeletal protein binding"/>
    <property type="evidence" value="ECO:0007669"/>
    <property type="project" value="InterPro"/>
</dbReference>
<dbReference type="Pfam" id="PF14604">
    <property type="entry name" value="SH3_9"/>
    <property type="match status" value="1"/>
</dbReference>
<dbReference type="GO" id="GO:0043130">
    <property type="term" value="F:ubiquitin binding"/>
    <property type="evidence" value="ECO:0007669"/>
    <property type="project" value="InterPro"/>
</dbReference>
<evidence type="ECO:0000256" key="2">
    <source>
        <dbReference type="ARBA" id="ARBA00020357"/>
    </source>
</evidence>
<evidence type="ECO:0000313" key="9">
    <source>
        <dbReference type="Proteomes" id="UP000717996"/>
    </source>
</evidence>
<feature type="compositionally biased region" description="Polar residues" evidence="6">
    <location>
        <begin position="534"/>
        <end position="545"/>
    </location>
</feature>
<feature type="compositionally biased region" description="Polar residues" evidence="6">
    <location>
        <begin position="670"/>
        <end position="725"/>
    </location>
</feature>
<feature type="compositionally biased region" description="Polar residues" evidence="6">
    <location>
        <begin position="269"/>
        <end position="281"/>
    </location>
</feature>
<proteinExistence type="inferred from homology"/>
<feature type="compositionally biased region" description="Polar residues" evidence="6">
    <location>
        <begin position="512"/>
        <end position="522"/>
    </location>
</feature>
<protein>
    <recommendedName>
        <fullName evidence="2">Actin cytoskeleton-regulatory complex protein SLA1</fullName>
    </recommendedName>
</protein>
<accession>A0A9P6YA55</accession>
<dbReference type="Gene3D" id="2.30.30.40">
    <property type="entry name" value="SH3 Domains"/>
    <property type="match status" value="3"/>
</dbReference>